<reference evidence="1" key="1">
    <citation type="submission" date="2020-01" db="EMBL/GenBank/DDBJ databases">
        <title>Genome Sequencing of Three Apophysomyces-Like Fungal Strains Confirms a Novel Fungal Genus in the Mucoromycota with divergent Burkholderia-like Endosymbiotic Bacteria.</title>
        <authorList>
            <person name="Stajich J.E."/>
            <person name="Macias A.M."/>
            <person name="Carter-House D."/>
            <person name="Lovett B."/>
            <person name="Kasson L.R."/>
            <person name="Berry K."/>
            <person name="Grigoriev I."/>
            <person name="Chang Y."/>
            <person name="Spatafora J."/>
            <person name="Kasson M.T."/>
        </authorList>
    </citation>
    <scope>NUCLEOTIDE SEQUENCE</scope>
    <source>
        <strain evidence="1">NRRL A-21654</strain>
    </source>
</reference>
<dbReference type="AlphaFoldDB" id="A0A8H7BW37"/>
<gene>
    <name evidence="1" type="ORF">EC973_007068</name>
</gene>
<accession>A0A8H7BW37</accession>
<sequence length="294" mass="34525">MARMRTGFYTFRHVETGKYLQFIDFDNQVVPTSGENSTVFNGTLWTVKWHGDKNYSIHHLNKVNYDKCISTRWDHFRGMDDAAVMWQCEVDNKTLDAPDFDIYPNFRGVYRPSDPRPLQKKRHLEKRYENTYEAIRPDKQQWLFMRADPLTQPKWTNVEFDTSTGKNKFSGDLIQPDRKANRNSGSNLFYLVSAAHLWNMIPRCIYPTASYVFDFTANNTGVTVLDYCVWNNRSLLWEVTLWKPQDFERGITPDPRFEHSSSAWFIFDAGKSPVSNTALWFVLMLVSLMAWACF</sequence>
<evidence type="ECO:0000313" key="2">
    <source>
        <dbReference type="Proteomes" id="UP000605846"/>
    </source>
</evidence>
<dbReference type="Proteomes" id="UP000605846">
    <property type="component" value="Unassembled WGS sequence"/>
</dbReference>
<organism evidence="1 2">
    <name type="scientific">Apophysomyces ossiformis</name>
    <dbReference type="NCBI Taxonomy" id="679940"/>
    <lineage>
        <taxon>Eukaryota</taxon>
        <taxon>Fungi</taxon>
        <taxon>Fungi incertae sedis</taxon>
        <taxon>Mucoromycota</taxon>
        <taxon>Mucoromycotina</taxon>
        <taxon>Mucoromycetes</taxon>
        <taxon>Mucorales</taxon>
        <taxon>Mucorineae</taxon>
        <taxon>Mucoraceae</taxon>
        <taxon>Apophysomyces</taxon>
    </lineage>
</organism>
<dbReference type="OrthoDB" id="2252306at2759"/>
<dbReference type="EMBL" id="JABAYA010000005">
    <property type="protein sequence ID" value="KAF7731963.1"/>
    <property type="molecule type" value="Genomic_DNA"/>
</dbReference>
<protein>
    <submittedName>
        <fullName evidence="1">Uncharacterized protein</fullName>
    </submittedName>
</protein>
<evidence type="ECO:0000313" key="1">
    <source>
        <dbReference type="EMBL" id="KAF7731963.1"/>
    </source>
</evidence>
<name>A0A8H7BW37_9FUNG</name>
<keyword evidence="2" id="KW-1185">Reference proteome</keyword>
<proteinExistence type="predicted"/>
<comment type="caution">
    <text evidence="1">The sequence shown here is derived from an EMBL/GenBank/DDBJ whole genome shotgun (WGS) entry which is preliminary data.</text>
</comment>